<reference evidence="2 3" key="1">
    <citation type="journal article" date="2014" name="PLoS ONE">
        <title>The first complete genome sequence of the class fimbriimonadia in the phylum armatimonadetes.</title>
        <authorList>
            <person name="Hu Z.Y."/>
            <person name="Wang Y.Z."/>
            <person name="Im W.T."/>
            <person name="Wang S.Y."/>
            <person name="Zhao G.P."/>
            <person name="Zheng H.J."/>
            <person name="Quan Z.X."/>
        </authorList>
    </citation>
    <scope>NUCLEOTIDE SEQUENCE [LARGE SCALE GENOMIC DNA]</scope>
    <source>
        <strain evidence="2">Gsoil 348</strain>
    </source>
</reference>
<keyword evidence="1" id="KW-0472">Membrane</keyword>
<sequence length="177" mass="19765">MALPILAPVLKDFAVDAAVKAGRALWSQLPWGKDKARVDAVESRIRRLAADAADLARNLSDESYEAGIERLLNQFQKDLGGFGLTAREAEELTEVERDQIRATILEPARERRQTLRWLEELEKRVKESESAIAGHGTTSERLTSLERQVTNLRIALAVALSLATIATLLSILFFTRR</sequence>
<keyword evidence="1" id="KW-0812">Transmembrane</keyword>
<dbReference type="RefSeq" id="WP_025227745.1">
    <property type="nucleotide sequence ID" value="NZ_CP007139.1"/>
</dbReference>
<evidence type="ECO:0000256" key="1">
    <source>
        <dbReference type="SAM" id="Phobius"/>
    </source>
</evidence>
<dbReference type="Proteomes" id="UP000027982">
    <property type="component" value="Chromosome"/>
</dbReference>
<organism evidence="2 3">
    <name type="scientific">Fimbriimonas ginsengisoli Gsoil 348</name>
    <dbReference type="NCBI Taxonomy" id="661478"/>
    <lineage>
        <taxon>Bacteria</taxon>
        <taxon>Bacillati</taxon>
        <taxon>Armatimonadota</taxon>
        <taxon>Fimbriimonadia</taxon>
        <taxon>Fimbriimonadales</taxon>
        <taxon>Fimbriimonadaceae</taxon>
        <taxon>Fimbriimonas</taxon>
    </lineage>
</organism>
<dbReference type="KEGG" id="fgi:OP10G_0214"/>
<protein>
    <submittedName>
        <fullName evidence="2">Uncharacterized protein</fullName>
    </submittedName>
</protein>
<dbReference type="EMBL" id="CP007139">
    <property type="protein sequence ID" value="AIE83582.1"/>
    <property type="molecule type" value="Genomic_DNA"/>
</dbReference>
<name>A0A068NJH1_FIMGI</name>
<accession>A0A068NJH1</accession>
<keyword evidence="1" id="KW-1133">Transmembrane helix</keyword>
<dbReference type="HOGENOM" id="CLU_1515730_0_0_0"/>
<proteinExistence type="predicted"/>
<keyword evidence="3" id="KW-1185">Reference proteome</keyword>
<dbReference type="STRING" id="661478.OP10G_0214"/>
<evidence type="ECO:0000313" key="2">
    <source>
        <dbReference type="EMBL" id="AIE83582.1"/>
    </source>
</evidence>
<feature type="transmembrane region" description="Helical" evidence="1">
    <location>
        <begin position="154"/>
        <end position="174"/>
    </location>
</feature>
<dbReference type="AlphaFoldDB" id="A0A068NJH1"/>
<gene>
    <name evidence="2" type="ORF">OP10G_0214</name>
</gene>
<evidence type="ECO:0000313" key="3">
    <source>
        <dbReference type="Proteomes" id="UP000027982"/>
    </source>
</evidence>